<reference evidence="2 3" key="1">
    <citation type="submission" date="2023-08" db="EMBL/GenBank/DDBJ databases">
        <title>Rhodoferax potami sp. nov. and Rhodoferax mekongensis sp. nov., isolated from the Mekong River in Thailand.</title>
        <authorList>
            <person name="Kitikhun S."/>
            <person name="Charoenyingcharoen P."/>
            <person name="Siriarchawattana P."/>
            <person name="Likhitrattanapisal S."/>
            <person name="Nilsakha T."/>
            <person name="Chanpet A."/>
            <person name="Rattanawaree P."/>
            <person name="Ingsriswang S."/>
        </authorList>
    </citation>
    <scope>NUCLEOTIDE SEQUENCE [LARGE SCALE GENOMIC DNA]</scope>
    <source>
        <strain evidence="2 3">TBRC 17660</strain>
    </source>
</reference>
<evidence type="ECO:0000256" key="1">
    <source>
        <dbReference type="SAM" id="Phobius"/>
    </source>
</evidence>
<name>A0ABU3KML7_9BURK</name>
<sequence length="97" mass="10801">MNKAVLIFVLIVFGALTGYTLLHYGGLLAWLAFYTRDPASWQIYADLVIAMCLLLVFIRRDAQANGRPFLPWAVFCLLVGSFGPLLYFIAAKKRSAG</sequence>
<dbReference type="EMBL" id="JAVBIK010000001">
    <property type="protein sequence ID" value="MDT7519055.1"/>
    <property type="molecule type" value="Genomic_DNA"/>
</dbReference>
<proteinExistence type="predicted"/>
<feature type="transmembrane region" description="Helical" evidence="1">
    <location>
        <begin position="39"/>
        <end position="57"/>
    </location>
</feature>
<keyword evidence="1" id="KW-0812">Transmembrane</keyword>
<accession>A0ABU3KML7</accession>
<protein>
    <submittedName>
        <fullName evidence="2">DUF2834 domain-containing protein</fullName>
    </submittedName>
</protein>
<feature type="transmembrane region" description="Helical" evidence="1">
    <location>
        <begin position="69"/>
        <end position="90"/>
    </location>
</feature>
<dbReference type="Proteomes" id="UP001321700">
    <property type="component" value="Unassembled WGS sequence"/>
</dbReference>
<feature type="transmembrane region" description="Helical" evidence="1">
    <location>
        <begin position="7"/>
        <end position="33"/>
    </location>
</feature>
<keyword evidence="3" id="KW-1185">Reference proteome</keyword>
<keyword evidence="1" id="KW-1133">Transmembrane helix</keyword>
<organism evidence="2 3">
    <name type="scientific">Rhodoferax potami</name>
    <dbReference type="NCBI Taxonomy" id="3068338"/>
    <lineage>
        <taxon>Bacteria</taxon>
        <taxon>Pseudomonadati</taxon>
        <taxon>Pseudomonadota</taxon>
        <taxon>Betaproteobacteria</taxon>
        <taxon>Burkholderiales</taxon>
        <taxon>Comamonadaceae</taxon>
        <taxon>Rhodoferax</taxon>
    </lineage>
</organism>
<comment type="caution">
    <text evidence="2">The sequence shown here is derived from an EMBL/GenBank/DDBJ whole genome shotgun (WGS) entry which is preliminary data.</text>
</comment>
<evidence type="ECO:0000313" key="3">
    <source>
        <dbReference type="Proteomes" id="UP001321700"/>
    </source>
</evidence>
<dbReference type="RefSeq" id="WP_313874762.1">
    <property type="nucleotide sequence ID" value="NZ_JAVBIK010000001.1"/>
</dbReference>
<gene>
    <name evidence="2" type="ORF">RAE19_10075</name>
</gene>
<keyword evidence="1" id="KW-0472">Membrane</keyword>
<evidence type="ECO:0000313" key="2">
    <source>
        <dbReference type="EMBL" id="MDT7519055.1"/>
    </source>
</evidence>